<dbReference type="AlphaFoldDB" id="A0A0U2UBY2"/>
<gene>
    <name evidence="1" type="ORF">IJ22_02950</name>
</gene>
<dbReference type="STRING" id="162209.IJ22_02950"/>
<reference evidence="2" key="1">
    <citation type="submission" date="2015-12" db="EMBL/GenBank/DDBJ databases">
        <title>Complete genome sequences of two moderately thermophilic Paenibacillus species.</title>
        <authorList>
            <person name="Butler R.III."/>
            <person name="Wang J."/>
            <person name="Stark B.C."/>
            <person name="Pombert J.-F."/>
        </authorList>
    </citation>
    <scope>NUCLEOTIDE SEQUENCE [LARGE SCALE GENOMIC DNA]</scope>
    <source>
        <strain evidence="2">32O-Y</strain>
    </source>
</reference>
<dbReference type="Pfam" id="PF10720">
    <property type="entry name" value="DUF2515"/>
    <property type="match status" value="1"/>
</dbReference>
<dbReference type="EMBL" id="CP013652">
    <property type="protein sequence ID" value="ALS20684.1"/>
    <property type="molecule type" value="Genomic_DNA"/>
</dbReference>
<dbReference type="KEGG" id="pnp:IJ22_02950"/>
<reference evidence="1 2" key="2">
    <citation type="journal article" date="2016" name="Genome Announc.">
        <title>Complete Genome Sequences of Two Interactive Moderate Thermophiles, Paenibacillus napthalenovorans 32O-Y and Paenibacillus sp. 32O-W.</title>
        <authorList>
            <person name="Butler R.R.III."/>
            <person name="Wang J."/>
            <person name="Stark B.C."/>
            <person name="Pombert J.F."/>
        </authorList>
    </citation>
    <scope>NUCLEOTIDE SEQUENCE [LARGE SCALE GENOMIC DNA]</scope>
    <source>
        <strain evidence="1 2">32O-Y</strain>
    </source>
</reference>
<evidence type="ECO:0008006" key="3">
    <source>
        <dbReference type="Google" id="ProtNLM"/>
    </source>
</evidence>
<dbReference type="InterPro" id="IPR019658">
    <property type="entry name" value="DUF2515"/>
</dbReference>
<dbReference type="RefSeq" id="WP_062406721.1">
    <property type="nucleotide sequence ID" value="NZ_CP013652.1"/>
</dbReference>
<sequence length="424" mass="48532">MNGGPYRWSGLDLLHKIADVPQEAWQWLKAKARLPAHEKKLLIAAHRMEVETASVEALSKRLHRRLDVGPAGGAITLAPQDRELLERIERERDVHNRNNVTRTAAYLNMYREHPELHWALLAHMVSRNGGWYMTDLQGELMPLLLDGNQRQAVFAFLERANALIFRDAYAQLLLYRASLQCQSPLFYLLPLLGVSSFMRPVWELFWERKDSVALTIGLIVNEQNHIEQRVVQNPVFRHSVIETLFFQAQSLLQLNQIVFPYLHNGRIRMAGLILENYSSLQERIEVGKKLYAILFGIPVVSKGAREFAFSTSHSGSRADYWPHLFTWTRKQPPVPRGQLKERLNGCKLRPGAVQLYSPKLADSWKDCPLSPPEPGDWFQNMEAMWHFTSIEAPISFEMTQEYCSGLNKIELAVLAGGLLVSSSE</sequence>
<organism evidence="1 2">
    <name type="scientific">Paenibacillus naphthalenovorans</name>
    <dbReference type="NCBI Taxonomy" id="162209"/>
    <lineage>
        <taxon>Bacteria</taxon>
        <taxon>Bacillati</taxon>
        <taxon>Bacillota</taxon>
        <taxon>Bacilli</taxon>
        <taxon>Bacillales</taxon>
        <taxon>Paenibacillaceae</taxon>
        <taxon>Paenibacillus</taxon>
    </lineage>
</organism>
<dbReference type="PATRIC" id="fig|162209.4.peg.310"/>
<dbReference type="Proteomes" id="UP000061660">
    <property type="component" value="Chromosome"/>
</dbReference>
<proteinExistence type="predicted"/>
<evidence type="ECO:0000313" key="1">
    <source>
        <dbReference type="EMBL" id="ALS20684.1"/>
    </source>
</evidence>
<name>A0A0U2UBY2_9BACL</name>
<keyword evidence="2" id="KW-1185">Reference proteome</keyword>
<accession>A0A0U2UBY2</accession>
<protein>
    <recommendedName>
        <fullName evidence="3">DUF2515 domain-containing protein</fullName>
    </recommendedName>
</protein>
<dbReference type="OrthoDB" id="2690514at2"/>
<evidence type="ECO:0000313" key="2">
    <source>
        <dbReference type="Proteomes" id="UP000061660"/>
    </source>
</evidence>